<dbReference type="InterPro" id="IPR039430">
    <property type="entry name" value="Thymidylate_kin-like_dom"/>
</dbReference>
<evidence type="ECO:0000256" key="6">
    <source>
        <dbReference type="ARBA" id="ARBA00023033"/>
    </source>
</evidence>
<dbReference type="OrthoDB" id="1470350at2759"/>
<dbReference type="GO" id="GO:0004497">
    <property type="term" value="F:monooxygenase activity"/>
    <property type="evidence" value="ECO:0007669"/>
    <property type="project" value="UniProtKB-KW"/>
</dbReference>
<dbReference type="PANTHER" id="PTHR24291">
    <property type="entry name" value="CYTOCHROME P450 FAMILY 4"/>
    <property type="match status" value="1"/>
</dbReference>
<evidence type="ECO:0000256" key="7">
    <source>
        <dbReference type="PIRSR" id="PIRSR602401-1"/>
    </source>
</evidence>
<dbReference type="EMBL" id="CAJFCW020000002">
    <property type="protein sequence ID" value="CAG9093530.1"/>
    <property type="molecule type" value="Genomic_DNA"/>
</dbReference>
<dbReference type="GO" id="GO:0005506">
    <property type="term" value="F:iron ion binding"/>
    <property type="evidence" value="ECO:0007669"/>
    <property type="project" value="InterPro"/>
</dbReference>
<dbReference type="EMBL" id="CAJFDH010000002">
    <property type="protein sequence ID" value="CAD5211460.1"/>
    <property type="molecule type" value="Genomic_DNA"/>
</dbReference>
<dbReference type="PRINTS" id="PR00385">
    <property type="entry name" value="P450"/>
</dbReference>
<evidence type="ECO:0000256" key="3">
    <source>
        <dbReference type="ARBA" id="ARBA00012980"/>
    </source>
</evidence>
<dbReference type="Proteomes" id="UP000614601">
    <property type="component" value="Unassembled WGS sequence"/>
</dbReference>
<accession>A0A811K7U3</accession>
<dbReference type="InterPro" id="IPR027417">
    <property type="entry name" value="P-loop_NTPase"/>
</dbReference>
<dbReference type="Proteomes" id="UP000783686">
    <property type="component" value="Unassembled WGS sequence"/>
</dbReference>
<dbReference type="Gene3D" id="3.40.50.300">
    <property type="entry name" value="P-loop containing nucleotide triphosphate hydrolases"/>
    <property type="match status" value="1"/>
</dbReference>
<evidence type="ECO:0000256" key="1">
    <source>
        <dbReference type="ARBA" id="ARBA00001971"/>
    </source>
</evidence>
<evidence type="ECO:0000313" key="10">
    <source>
        <dbReference type="Proteomes" id="UP000614601"/>
    </source>
</evidence>
<dbReference type="GO" id="GO:0004798">
    <property type="term" value="F:dTMP kinase activity"/>
    <property type="evidence" value="ECO:0007669"/>
    <property type="project" value="UniProtKB-EC"/>
</dbReference>
<comment type="similarity">
    <text evidence="2">Belongs to the cytochrome P450 family.</text>
</comment>
<dbReference type="InterPro" id="IPR002401">
    <property type="entry name" value="Cyt_P450_E_grp-I"/>
</dbReference>
<dbReference type="Gene3D" id="1.10.630.10">
    <property type="entry name" value="Cytochrome P450"/>
    <property type="match status" value="1"/>
</dbReference>
<evidence type="ECO:0000256" key="2">
    <source>
        <dbReference type="ARBA" id="ARBA00010617"/>
    </source>
</evidence>
<protein>
    <recommendedName>
        <fullName evidence="3">dTMP kinase</fullName>
        <ecNumber evidence="3">2.7.4.9</ecNumber>
    </recommendedName>
</protein>
<keyword evidence="10" id="KW-1185">Reference proteome</keyword>
<dbReference type="PRINTS" id="PR00463">
    <property type="entry name" value="EP450I"/>
</dbReference>
<evidence type="ECO:0000313" key="9">
    <source>
        <dbReference type="EMBL" id="CAD5211460.1"/>
    </source>
</evidence>
<name>A0A811K7U3_9BILA</name>
<dbReference type="GO" id="GO:0005524">
    <property type="term" value="F:ATP binding"/>
    <property type="evidence" value="ECO:0007669"/>
    <property type="project" value="InterPro"/>
</dbReference>
<gene>
    <name evidence="9" type="ORF">BOKJ2_LOCUS3705</name>
</gene>
<dbReference type="CDD" id="cd01672">
    <property type="entry name" value="TMPK"/>
    <property type="match status" value="1"/>
</dbReference>
<dbReference type="Pfam" id="PF00067">
    <property type="entry name" value="p450"/>
    <property type="match status" value="1"/>
</dbReference>
<keyword evidence="5 7" id="KW-0408">Iron</keyword>
<dbReference type="InterPro" id="IPR001128">
    <property type="entry name" value="Cyt_P450"/>
</dbReference>
<organism evidence="9 10">
    <name type="scientific">Bursaphelenchus okinawaensis</name>
    <dbReference type="NCBI Taxonomy" id="465554"/>
    <lineage>
        <taxon>Eukaryota</taxon>
        <taxon>Metazoa</taxon>
        <taxon>Ecdysozoa</taxon>
        <taxon>Nematoda</taxon>
        <taxon>Chromadorea</taxon>
        <taxon>Rhabditida</taxon>
        <taxon>Tylenchina</taxon>
        <taxon>Tylenchomorpha</taxon>
        <taxon>Aphelenchoidea</taxon>
        <taxon>Aphelenchoididae</taxon>
        <taxon>Bursaphelenchus</taxon>
    </lineage>
</organism>
<evidence type="ECO:0000256" key="4">
    <source>
        <dbReference type="ARBA" id="ARBA00022617"/>
    </source>
</evidence>
<dbReference type="NCBIfam" id="TIGR00041">
    <property type="entry name" value="DTMP_kinase"/>
    <property type="match status" value="1"/>
</dbReference>
<proteinExistence type="inferred from homology"/>
<dbReference type="CDD" id="cd20628">
    <property type="entry name" value="CYP4"/>
    <property type="match status" value="1"/>
</dbReference>
<comment type="caution">
    <text evidence="9">The sequence shown here is derived from an EMBL/GenBank/DDBJ whole genome shotgun (WGS) entry which is preliminary data.</text>
</comment>
<keyword evidence="6" id="KW-0560">Oxidoreductase</keyword>
<sequence>MDLSVKDVDMDMDELKAELESKEKIPFEVWLHEYKSSDNPFKRLSLIFKLPFCCEQFDLDERKAKEVAEHFPSNLISQFLLQQRDEDVVDLVVTMVNILVPLSNDSEKEKFRPLCEGIRESLCEGNGLTENDVELRLNALSHIGVQYLSVDDLNAVLNILLGFIKDNVDQFPSKTIMSFVVAGLKSLSNVFDMDNQLNAVALSWPATLRTVIERLLRTYSIPDEYTSFAFVSGGLTSQILGPSWVVADKKLFQLLASMTSGRIRIVTEDPKKINGDELVCCFQLAETFVQAIEDEKNDINDELATAVGKSMQQMASFCCEYLGTCGKEQVVLDIGIKLAFYRFICMFASVGGLEIVSKEHLNGTIGALLDVFEYTISQRDHKTAGLFVMHIPDFPSLPTSTLALLLKYVQLVFPVDKELCVSQFSQILHDLKGRKQFFTQESLQSALTFANNIKNSEMRETISSFTIRLTYYIGKIPGPFSLPIVGTTWQFKWKIEELTEQLLQWQIYYQTTMKEDLIRIWLGPFPIVAVLSPKATKAILESNDYLTKGDEYKIMERWLGQGLLTSKGDKWRGRRKMITPAFHFSMLNQYHQVHDEEAKILVDVLEKFAISGETFDGYPYIKRCALDIICATAMGIKVDAQTYVDHPYVNAVKQMNELSFVYSRMPWLWLKPIWYLSGFGQKYDACLKLVTDFTRNVIKQRSDEFHSENLNDKKRMAFLDLLLKVKEEGGLDNEDIREEVDTFMFEGHDTTSSGMAWTLWCLAHFPEYQRKAWEEVDAVFGGSSRGCTVDDLKRLPYLEQCVKESLRLFPPVPFFTRKLEKDIQCAGYTVPKNTTLLLSPGTLHTDLQSFSDPYKFNPDNFKTENIHGRDAFSYIPFSAGPRNCIGQKFALMEEKTILSWILRVYEVRPAMNFKDNCPCPEIILKPSKGLPITMPRGIFIVFEGLDRSGKSTQSKKIEAYLNGRGYPARIQRYPDREEPTTGPKIDEFLKTAKDVTQDAIQIHNLFVENRKCLDAKIRKEISEGQTIIADRYSFSGVAYSAAKDIPELSLSKACKSEVGLLKPDLVLFLKADSSVTSKREEFGGEAFEKEEFQNKVYNNIMQVFNQEFWKEVNASQTIDEVFEDIKKEVDVLMESRKQLGDARDFSLSDFNVR</sequence>
<dbReference type="PROSITE" id="PS00086">
    <property type="entry name" value="CYTOCHROME_P450"/>
    <property type="match status" value="1"/>
</dbReference>
<dbReference type="InterPro" id="IPR036396">
    <property type="entry name" value="Cyt_P450_sf"/>
</dbReference>
<dbReference type="Pfam" id="PF02223">
    <property type="entry name" value="Thymidylate_kin"/>
    <property type="match status" value="1"/>
</dbReference>
<keyword evidence="6" id="KW-0503">Monooxygenase</keyword>
<comment type="cofactor">
    <cofactor evidence="1 7">
        <name>heme</name>
        <dbReference type="ChEBI" id="CHEBI:30413"/>
    </cofactor>
</comment>
<dbReference type="HAMAP" id="MF_00165">
    <property type="entry name" value="Thymidylate_kinase"/>
    <property type="match status" value="1"/>
</dbReference>
<evidence type="ECO:0000256" key="5">
    <source>
        <dbReference type="ARBA" id="ARBA00023004"/>
    </source>
</evidence>
<dbReference type="InterPro" id="IPR018094">
    <property type="entry name" value="Thymidylate_kinase"/>
</dbReference>
<evidence type="ECO:0000259" key="8">
    <source>
        <dbReference type="Pfam" id="PF02223"/>
    </source>
</evidence>
<reference evidence="9" key="1">
    <citation type="submission" date="2020-09" db="EMBL/GenBank/DDBJ databases">
        <authorList>
            <person name="Kikuchi T."/>
        </authorList>
    </citation>
    <scope>NUCLEOTIDE SEQUENCE</scope>
    <source>
        <strain evidence="9">SH1</strain>
    </source>
</reference>
<feature type="domain" description="Thymidylate kinase-like" evidence="8">
    <location>
        <begin position="942"/>
        <end position="1125"/>
    </location>
</feature>
<dbReference type="GO" id="GO:0006233">
    <property type="term" value="P:dTDP biosynthetic process"/>
    <property type="evidence" value="ECO:0007669"/>
    <property type="project" value="InterPro"/>
</dbReference>
<keyword evidence="4 7" id="KW-0349">Heme</keyword>
<dbReference type="InterPro" id="IPR050196">
    <property type="entry name" value="Cytochrome_P450_Monoox"/>
</dbReference>
<dbReference type="PANTHER" id="PTHR24291:SF128">
    <property type="entry name" value="CYTOCHROME P450"/>
    <property type="match status" value="1"/>
</dbReference>
<dbReference type="SUPFAM" id="SSF48264">
    <property type="entry name" value="Cytochrome P450"/>
    <property type="match status" value="1"/>
</dbReference>
<dbReference type="EC" id="2.7.4.9" evidence="3"/>
<dbReference type="GO" id="GO:0016705">
    <property type="term" value="F:oxidoreductase activity, acting on paired donors, with incorporation or reduction of molecular oxygen"/>
    <property type="evidence" value="ECO:0007669"/>
    <property type="project" value="InterPro"/>
</dbReference>
<dbReference type="SUPFAM" id="SSF52540">
    <property type="entry name" value="P-loop containing nucleoside triphosphate hydrolases"/>
    <property type="match status" value="1"/>
</dbReference>
<dbReference type="InterPro" id="IPR017972">
    <property type="entry name" value="Cyt_P450_CS"/>
</dbReference>
<keyword evidence="7" id="KW-0479">Metal-binding</keyword>
<dbReference type="AlphaFoldDB" id="A0A811K7U3"/>
<dbReference type="GO" id="GO:0020037">
    <property type="term" value="F:heme binding"/>
    <property type="evidence" value="ECO:0007669"/>
    <property type="project" value="InterPro"/>
</dbReference>
<feature type="binding site" description="axial binding residue" evidence="7">
    <location>
        <position position="884"/>
    </location>
    <ligand>
        <name>heme</name>
        <dbReference type="ChEBI" id="CHEBI:30413"/>
    </ligand>
    <ligandPart>
        <name>Fe</name>
        <dbReference type="ChEBI" id="CHEBI:18248"/>
    </ligandPart>
</feature>